<dbReference type="Pfam" id="PF01000">
    <property type="entry name" value="RNA_pol_A_bac"/>
    <property type="match status" value="1"/>
</dbReference>
<proteinExistence type="inferred from homology"/>
<dbReference type="SMART" id="SM00662">
    <property type="entry name" value="RPOLD"/>
    <property type="match status" value="1"/>
</dbReference>
<evidence type="ECO:0000256" key="2">
    <source>
        <dbReference type="ARBA" id="ARBA00023163"/>
    </source>
</evidence>
<evidence type="ECO:0000313" key="5">
    <source>
        <dbReference type="EMBL" id="TNJ27239.1"/>
    </source>
</evidence>
<keyword evidence="2" id="KW-0804">Transcription</keyword>
<keyword evidence="1 5" id="KW-0240">DNA-directed RNA polymerase</keyword>
<dbReference type="InterPro" id="IPR011263">
    <property type="entry name" value="DNA-dir_RNA_pol_RpoA/D/Rpb3"/>
</dbReference>
<dbReference type="GO" id="GO:0006366">
    <property type="term" value="P:transcription by RNA polymerase II"/>
    <property type="evidence" value="ECO:0007669"/>
    <property type="project" value="TreeGrafter"/>
</dbReference>
<comment type="caution">
    <text evidence="5">The sequence shown here is derived from an EMBL/GenBank/DDBJ whole genome shotgun (WGS) entry which is preliminary data.</text>
</comment>
<evidence type="ECO:0000259" key="4">
    <source>
        <dbReference type="SMART" id="SM00662"/>
    </source>
</evidence>
<dbReference type="GO" id="GO:0005665">
    <property type="term" value="C:RNA polymerase II, core complex"/>
    <property type="evidence" value="ECO:0007669"/>
    <property type="project" value="TreeGrafter"/>
</dbReference>
<gene>
    <name evidence="5" type="ORF">GMRT_12404</name>
</gene>
<dbReference type="EMBL" id="VDLU01000004">
    <property type="protein sequence ID" value="TNJ27239.1"/>
    <property type="molecule type" value="Genomic_DNA"/>
</dbReference>
<keyword evidence="6" id="KW-1185">Reference proteome</keyword>
<dbReference type="Proteomes" id="UP000315496">
    <property type="component" value="Chromosome 4"/>
</dbReference>
<dbReference type="VEuPathDB" id="GiardiaDB:GMRT_12404"/>
<feature type="domain" description="DNA-directed RNA polymerase RpoA/D/Rpb3-type" evidence="4">
    <location>
        <begin position="13"/>
        <end position="298"/>
    </location>
</feature>
<dbReference type="Gene3D" id="3.30.1360.10">
    <property type="entry name" value="RNA polymerase, RBP11-like subunit"/>
    <property type="match status" value="1"/>
</dbReference>
<evidence type="ECO:0000256" key="1">
    <source>
        <dbReference type="ARBA" id="ARBA00022478"/>
    </source>
</evidence>
<dbReference type="InterPro" id="IPR022842">
    <property type="entry name" value="RNAP_Rpo3/Rpb3/RPAC1"/>
</dbReference>
<dbReference type="InterPro" id="IPR036603">
    <property type="entry name" value="RBP11-like"/>
</dbReference>
<dbReference type="SUPFAM" id="SSF56553">
    <property type="entry name" value="Insert subdomain of RNA polymerase alpha subunit"/>
    <property type="match status" value="1"/>
</dbReference>
<protein>
    <submittedName>
        <fullName evidence="5">DNA-directed RNA polymerase RPB3</fullName>
    </submittedName>
</protein>
<dbReference type="InterPro" id="IPR050518">
    <property type="entry name" value="Rpo3/RPB3_RNA_Pol_subunit"/>
</dbReference>
<evidence type="ECO:0000313" key="6">
    <source>
        <dbReference type="Proteomes" id="UP000315496"/>
    </source>
</evidence>
<dbReference type="PANTHER" id="PTHR11800:SF2">
    <property type="entry name" value="DNA-DIRECTED RNA POLYMERASE II SUBUNIT RPB3"/>
    <property type="match status" value="1"/>
</dbReference>
<reference evidence="5 6" key="1">
    <citation type="submission" date="2019-05" db="EMBL/GenBank/DDBJ databases">
        <title>The compact genome of Giardia muris reveals important steps in the evolution of intestinal protozoan parasites.</title>
        <authorList>
            <person name="Xu F."/>
            <person name="Jimenez-Gonzalez A."/>
            <person name="Einarsson E."/>
            <person name="Astvaldsson A."/>
            <person name="Peirasmaki D."/>
            <person name="Eckmann L."/>
            <person name="Andersson J.O."/>
            <person name="Svard S.G."/>
            <person name="Jerlstrom-Hultqvist J."/>
        </authorList>
    </citation>
    <scope>NUCLEOTIDE SEQUENCE [LARGE SCALE GENOMIC DNA]</scope>
    <source>
        <strain evidence="5 6">Roberts-Thomson</strain>
    </source>
</reference>
<sequence>MPHVRVLESTRDVLRLELAGAGLAYANGLRRAIYGDVPSLAIDTAFFASNNTSFTEEFLAHRLGLVPIRTEQGLDVVEYWYNCTRPHSAEYACPNCTYEGRLTAMNTGLDNLLVTDQEIQLPEGLSTLSQLGLQPPIPLLKLAPQEDIDVRLWIVKGKGKLHAKWCPASCVVVKPVPVVTLSSELPMVIEENLEAVHSYFADICPQNVFRMDGHRVLVAREEDCLFCNDCFNVPLQYRSKASQKAGDELRALQHVATVVPKPDTFHLIIESHGAIDPISIFRMACDELKRRALEILALHGTENLIEQRPDDVEQADEQDLL</sequence>
<name>A0A4Z1T3X3_GIAMU</name>
<dbReference type="GO" id="GO:0003899">
    <property type="term" value="F:DNA-directed RNA polymerase activity"/>
    <property type="evidence" value="ECO:0007669"/>
    <property type="project" value="InterPro"/>
</dbReference>
<dbReference type="HAMAP" id="MF_00320">
    <property type="entry name" value="RNApol_arch_Rpo3"/>
    <property type="match status" value="1"/>
</dbReference>
<dbReference type="Pfam" id="PF01193">
    <property type="entry name" value="RNA_pol_L"/>
    <property type="match status" value="1"/>
</dbReference>
<dbReference type="InterPro" id="IPR011262">
    <property type="entry name" value="DNA-dir_RNA_pol_insert"/>
</dbReference>
<dbReference type="InterPro" id="IPR036643">
    <property type="entry name" value="RNApol_insert_sf"/>
</dbReference>
<dbReference type="Gene3D" id="2.170.120.12">
    <property type="entry name" value="DNA-directed RNA polymerase, insert domain"/>
    <property type="match status" value="1"/>
</dbReference>
<dbReference type="Gene3D" id="3.30.70.20">
    <property type="match status" value="1"/>
</dbReference>
<dbReference type="AlphaFoldDB" id="A0A4Z1T3X3"/>
<dbReference type="PANTHER" id="PTHR11800">
    <property type="entry name" value="DNA-DIRECTED RNA POLYMERASE"/>
    <property type="match status" value="1"/>
</dbReference>
<evidence type="ECO:0000256" key="3">
    <source>
        <dbReference type="ARBA" id="ARBA00025804"/>
    </source>
</evidence>
<organism evidence="5 6">
    <name type="scientific">Giardia muris</name>
    <dbReference type="NCBI Taxonomy" id="5742"/>
    <lineage>
        <taxon>Eukaryota</taxon>
        <taxon>Metamonada</taxon>
        <taxon>Diplomonadida</taxon>
        <taxon>Hexamitidae</taxon>
        <taxon>Giardiinae</taxon>
        <taxon>Giardia</taxon>
    </lineage>
</organism>
<dbReference type="OrthoDB" id="270173at2759"/>
<dbReference type="GO" id="GO:0046983">
    <property type="term" value="F:protein dimerization activity"/>
    <property type="evidence" value="ECO:0007669"/>
    <property type="project" value="InterPro"/>
</dbReference>
<dbReference type="SUPFAM" id="SSF55257">
    <property type="entry name" value="RBP11-like subunits of RNA polymerase"/>
    <property type="match status" value="1"/>
</dbReference>
<accession>A0A4Z1T3X3</accession>
<comment type="similarity">
    <text evidence="3">Belongs to the archaeal Rpo3/eukaryotic RPB3 RNA polymerase subunit family.</text>
</comment>